<name>A0A8S5PLI6_9CAUD</name>
<reference evidence="1" key="1">
    <citation type="journal article" date="2021" name="Proc. Natl. Acad. Sci. U.S.A.">
        <title>A Catalog of Tens of Thousands of Viruses from Human Metagenomes Reveals Hidden Associations with Chronic Diseases.</title>
        <authorList>
            <person name="Tisza M.J."/>
            <person name="Buck C.B."/>
        </authorList>
    </citation>
    <scope>NUCLEOTIDE SEQUENCE</scope>
    <source>
        <strain evidence="1">CtnCN2</strain>
    </source>
</reference>
<sequence>MVDFLLRGLLNYIRLIERATTVKCDGEGAGFYLHFPAFDTLAALK</sequence>
<accession>A0A8S5PLI6</accession>
<organism evidence="1">
    <name type="scientific">Podoviridae sp. ctnCN2</name>
    <dbReference type="NCBI Taxonomy" id="2825274"/>
    <lineage>
        <taxon>Viruses</taxon>
        <taxon>Duplodnaviria</taxon>
        <taxon>Heunggongvirae</taxon>
        <taxon>Uroviricota</taxon>
        <taxon>Caudoviricetes</taxon>
    </lineage>
</organism>
<dbReference type="EMBL" id="BK015452">
    <property type="protein sequence ID" value="DAE07608.1"/>
    <property type="molecule type" value="Genomic_DNA"/>
</dbReference>
<evidence type="ECO:0000313" key="1">
    <source>
        <dbReference type="EMBL" id="DAE07608.1"/>
    </source>
</evidence>
<proteinExistence type="predicted"/>
<protein>
    <submittedName>
        <fullName evidence="1">Uncharacterized protein</fullName>
    </submittedName>
</protein>